<feature type="coiled-coil region" evidence="1">
    <location>
        <begin position="149"/>
        <end position="184"/>
    </location>
</feature>
<feature type="region of interest" description="Disordered" evidence="2">
    <location>
        <begin position="272"/>
        <end position="298"/>
    </location>
</feature>
<evidence type="ECO:0000313" key="4">
    <source>
        <dbReference type="Proteomes" id="UP000268093"/>
    </source>
</evidence>
<feature type="non-terminal residue" evidence="3">
    <location>
        <position position="1"/>
    </location>
</feature>
<accession>A0A432ZY14</accession>
<dbReference type="EMBL" id="RBNI01032295">
    <property type="protein sequence ID" value="RUO95340.1"/>
    <property type="molecule type" value="Genomic_DNA"/>
</dbReference>
<dbReference type="AlphaFoldDB" id="A0A432ZY14"/>
<keyword evidence="4" id="KW-1185">Reference proteome</keyword>
<evidence type="ECO:0000256" key="2">
    <source>
        <dbReference type="SAM" id="MobiDB-lite"/>
    </source>
</evidence>
<dbReference type="Proteomes" id="UP000268093">
    <property type="component" value="Unassembled WGS sequence"/>
</dbReference>
<dbReference type="OrthoDB" id="2445127at2759"/>
<reference evidence="3 4" key="1">
    <citation type="journal article" date="2018" name="New Phytol.">
        <title>Phylogenomics of Endogonaceae and evolution of mycorrhizas within Mucoromycota.</title>
        <authorList>
            <person name="Chang Y."/>
            <person name="Desiro A."/>
            <person name="Na H."/>
            <person name="Sandor L."/>
            <person name="Lipzen A."/>
            <person name="Clum A."/>
            <person name="Barry K."/>
            <person name="Grigoriev I.V."/>
            <person name="Martin F.M."/>
            <person name="Stajich J.E."/>
            <person name="Smith M.E."/>
            <person name="Bonito G."/>
            <person name="Spatafora J.W."/>
        </authorList>
    </citation>
    <scope>NUCLEOTIDE SEQUENCE [LARGE SCALE GENOMIC DNA]</scope>
    <source>
        <strain evidence="3 4">GMNB39</strain>
    </source>
</reference>
<evidence type="ECO:0000313" key="3">
    <source>
        <dbReference type="EMBL" id="RUO95340.1"/>
    </source>
</evidence>
<evidence type="ECO:0000256" key="1">
    <source>
        <dbReference type="SAM" id="Coils"/>
    </source>
</evidence>
<sequence length="298" mass="33333">KKKNSFLERELFLNPPCRAGNPISCHRPSHSTPKQADDLLHRVLEGCNAHFEACETLRQESDNLAQVRLNLEEMTQSAGEGPHCRPRGLGCVGMGGERGGSNFLWTLANHAFCKPFGSLVALKGQLTALETLIDQMSVGYEERRFEEWRAEQEAELKRYKEEKTQDLEARRANLDRQYHEHARDQAARRVELYQANFEAEVQNYRKRKETEVRALDAGLPSHVTTVTAKPTGPPLALETLSLQDHAADTGELDNFLAAEERLALAIPRPVGLVLGDDDDDDDDTSAGLVLADEDYQEG</sequence>
<organism evidence="3 4">
    <name type="scientific">Jimgerdemannia flammicorona</name>
    <dbReference type="NCBI Taxonomy" id="994334"/>
    <lineage>
        <taxon>Eukaryota</taxon>
        <taxon>Fungi</taxon>
        <taxon>Fungi incertae sedis</taxon>
        <taxon>Mucoromycota</taxon>
        <taxon>Mucoromycotina</taxon>
        <taxon>Endogonomycetes</taxon>
        <taxon>Endogonales</taxon>
        <taxon>Endogonaceae</taxon>
        <taxon>Jimgerdemannia</taxon>
    </lineage>
</organism>
<protein>
    <submittedName>
        <fullName evidence="3">Uncharacterized protein</fullName>
    </submittedName>
</protein>
<keyword evidence="1" id="KW-0175">Coiled coil</keyword>
<feature type="compositionally biased region" description="Acidic residues" evidence="2">
    <location>
        <begin position="275"/>
        <end position="284"/>
    </location>
</feature>
<proteinExistence type="predicted"/>
<name>A0A432ZY14_9FUNG</name>
<comment type="caution">
    <text evidence="3">The sequence shown here is derived from an EMBL/GenBank/DDBJ whole genome shotgun (WGS) entry which is preliminary data.</text>
</comment>
<gene>
    <name evidence="3" type="ORF">BC936DRAFT_144380</name>
</gene>